<keyword evidence="3" id="KW-1185">Reference proteome</keyword>
<dbReference type="Pfam" id="PF03358">
    <property type="entry name" value="FMN_red"/>
    <property type="match status" value="1"/>
</dbReference>
<dbReference type="PANTHER" id="PTHR30543">
    <property type="entry name" value="CHROMATE REDUCTASE"/>
    <property type="match status" value="1"/>
</dbReference>
<dbReference type="RefSeq" id="WP_254154061.1">
    <property type="nucleotide sequence ID" value="NZ_JAHESD010000025.1"/>
</dbReference>
<protein>
    <submittedName>
        <fullName evidence="2">NAD(P)H-dependent oxidoreductase</fullName>
    </submittedName>
</protein>
<feature type="domain" description="NADPH-dependent FMN reductase-like" evidence="1">
    <location>
        <begin position="2"/>
        <end position="147"/>
    </location>
</feature>
<organism evidence="2 3">
    <name type="scientific">Chryseosolibacter indicus</name>
    <dbReference type="NCBI Taxonomy" id="2782351"/>
    <lineage>
        <taxon>Bacteria</taxon>
        <taxon>Pseudomonadati</taxon>
        <taxon>Bacteroidota</taxon>
        <taxon>Cytophagia</taxon>
        <taxon>Cytophagales</taxon>
        <taxon>Chryseotaleaceae</taxon>
        <taxon>Chryseosolibacter</taxon>
    </lineage>
</organism>
<dbReference type="Gene3D" id="3.40.50.360">
    <property type="match status" value="1"/>
</dbReference>
<name>A0ABS5VRM6_9BACT</name>
<reference evidence="2 3" key="1">
    <citation type="submission" date="2021-05" db="EMBL/GenBank/DDBJ databases">
        <title>A Polyphasic approach of four new species of the genus Ohtaekwangia: Ohtaekwangia histidinii sp. nov., Ohtaekwangia cretensis sp. nov., Ohtaekwangia indiensis sp. nov., Ohtaekwangia reichenbachii sp. nov. from diverse environment.</title>
        <authorList>
            <person name="Octaviana S."/>
        </authorList>
    </citation>
    <scope>NUCLEOTIDE SEQUENCE [LARGE SCALE GENOMIC DNA]</scope>
    <source>
        <strain evidence="2 3">PWU20</strain>
    </source>
</reference>
<sequence length="189" mass="21271">MIKIAIVLGSTRPGRNGEAVANWVFEHSKNRTDAQFELIDIKDFDLPLLDEAAAPYLGLYTKAHTKRWSETIASFDAYVFVTPEYNYSTSAALKNAIDFLYKEWNNKVAGFVGYGGSGAIRAVEHLRLIMGALKVADVHTQVSLSLFTDFENFQVFKPASVHLQKLNEMIDQIVMWSKAMKGLRMEMVS</sequence>
<dbReference type="InterPro" id="IPR029039">
    <property type="entry name" value="Flavoprotein-like_sf"/>
</dbReference>
<dbReference type="InterPro" id="IPR050712">
    <property type="entry name" value="NAD(P)H-dep_reductase"/>
</dbReference>
<proteinExistence type="predicted"/>
<dbReference type="InterPro" id="IPR005025">
    <property type="entry name" value="FMN_Rdtase-like_dom"/>
</dbReference>
<dbReference type="SUPFAM" id="SSF52218">
    <property type="entry name" value="Flavoproteins"/>
    <property type="match status" value="1"/>
</dbReference>
<evidence type="ECO:0000313" key="2">
    <source>
        <dbReference type="EMBL" id="MBT1704100.1"/>
    </source>
</evidence>
<accession>A0ABS5VRM6</accession>
<dbReference type="EMBL" id="JAHESD010000025">
    <property type="protein sequence ID" value="MBT1704100.1"/>
    <property type="molecule type" value="Genomic_DNA"/>
</dbReference>
<evidence type="ECO:0000313" key="3">
    <source>
        <dbReference type="Proteomes" id="UP000772618"/>
    </source>
</evidence>
<evidence type="ECO:0000259" key="1">
    <source>
        <dbReference type="Pfam" id="PF03358"/>
    </source>
</evidence>
<gene>
    <name evidence="2" type="ORF">KK060_12475</name>
</gene>
<dbReference type="Proteomes" id="UP000772618">
    <property type="component" value="Unassembled WGS sequence"/>
</dbReference>
<dbReference type="PANTHER" id="PTHR30543:SF21">
    <property type="entry name" value="NAD(P)H-DEPENDENT FMN REDUCTASE LOT6"/>
    <property type="match status" value="1"/>
</dbReference>
<comment type="caution">
    <text evidence="2">The sequence shown here is derived from an EMBL/GenBank/DDBJ whole genome shotgun (WGS) entry which is preliminary data.</text>
</comment>